<protein>
    <submittedName>
        <fullName evidence="2">RimJ/RimL family protein N-acetyltransferase</fullName>
    </submittedName>
</protein>
<dbReference type="InterPro" id="IPR000182">
    <property type="entry name" value="GNAT_dom"/>
</dbReference>
<comment type="caution">
    <text evidence="2">The sequence shown here is derived from an EMBL/GenBank/DDBJ whole genome shotgun (WGS) entry which is preliminary data.</text>
</comment>
<keyword evidence="2" id="KW-0808">Transferase</keyword>
<dbReference type="Gene3D" id="3.40.630.30">
    <property type="match status" value="1"/>
</dbReference>
<dbReference type="PANTHER" id="PTHR43792:SF13">
    <property type="entry name" value="ACETYLTRANSFERASE"/>
    <property type="match status" value="1"/>
</dbReference>
<organism evidence="2 3">
    <name type="scientific">Sphingopyxis panaciterrulae</name>
    <dbReference type="NCBI Taxonomy" id="462372"/>
    <lineage>
        <taxon>Bacteria</taxon>
        <taxon>Pseudomonadati</taxon>
        <taxon>Pseudomonadota</taxon>
        <taxon>Alphaproteobacteria</taxon>
        <taxon>Sphingomonadales</taxon>
        <taxon>Sphingomonadaceae</taxon>
        <taxon>Sphingopyxis</taxon>
    </lineage>
</organism>
<evidence type="ECO:0000313" key="2">
    <source>
        <dbReference type="EMBL" id="MBB5705412.1"/>
    </source>
</evidence>
<gene>
    <name evidence="2" type="ORF">FHR21_000737</name>
</gene>
<dbReference type="Pfam" id="PF13302">
    <property type="entry name" value="Acetyltransf_3"/>
    <property type="match status" value="1"/>
</dbReference>
<dbReference type="InterPro" id="IPR051531">
    <property type="entry name" value="N-acetyltransferase"/>
</dbReference>
<dbReference type="GO" id="GO:0016747">
    <property type="term" value="F:acyltransferase activity, transferring groups other than amino-acyl groups"/>
    <property type="evidence" value="ECO:0007669"/>
    <property type="project" value="InterPro"/>
</dbReference>
<dbReference type="PANTHER" id="PTHR43792">
    <property type="entry name" value="GNAT FAMILY, PUTATIVE (AFU_ORTHOLOGUE AFUA_3G00765)-RELATED-RELATED"/>
    <property type="match status" value="1"/>
</dbReference>
<dbReference type="EMBL" id="JACIJH010000001">
    <property type="protein sequence ID" value="MBB5705412.1"/>
    <property type="molecule type" value="Genomic_DNA"/>
</dbReference>
<dbReference type="PROSITE" id="PS51186">
    <property type="entry name" value="GNAT"/>
    <property type="match status" value="1"/>
</dbReference>
<dbReference type="Proteomes" id="UP000537161">
    <property type="component" value="Unassembled WGS sequence"/>
</dbReference>
<dbReference type="AlphaFoldDB" id="A0A7W9B3K4"/>
<proteinExistence type="predicted"/>
<keyword evidence="3" id="KW-1185">Reference proteome</keyword>
<name>A0A7W9B3K4_9SPHN</name>
<evidence type="ECO:0000259" key="1">
    <source>
        <dbReference type="PROSITE" id="PS51186"/>
    </source>
</evidence>
<dbReference type="InterPro" id="IPR016181">
    <property type="entry name" value="Acyl_CoA_acyltransferase"/>
</dbReference>
<reference evidence="2 3" key="1">
    <citation type="submission" date="2020-08" db="EMBL/GenBank/DDBJ databases">
        <title>Genomic Encyclopedia of Type Strains, Phase IV (KMG-IV): sequencing the most valuable type-strain genomes for metagenomic binning, comparative biology and taxonomic classification.</title>
        <authorList>
            <person name="Goeker M."/>
        </authorList>
    </citation>
    <scope>NUCLEOTIDE SEQUENCE [LARGE SCALE GENOMIC DNA]</scope>
    <source>
        <strain evidence="2 3">DSM 27163</strain>
    </source>
</reference>
<dbReference type="SUPFAM" id="SSF55729">
    <property type="entry name" value="Acyl-CoA N-acyltransferases (Nat)"/>
    <property type="match status" value="1"/>
</dbReference>
<accession>A0A7W9B3K4</accession>
<sequence length="155" mass="16274">MILETTEDDYAALLRGQAPRGLLWLDPPVAPPDILAMLADVAAGVRAHFAPASWLIAAEGELVGLCSITRPPADGAVDLGYGIAPGRQGRGHMRAALRAIAAWADARPDVAALTAETAEQNIASQRVLARAGFARVGTRVDAEDGPLIRWRYAAG</sequence>
<evidence type="ECO:0000313" key="3">
    <source>
        <dbReference type="Proteomes" id="UP000537161"/>
    </source>
</evidence>
<feature type="domain" description="N-acetyltransferase" evidence="1">
    <location>
        <begin position="1"/>
        <end position="155"/>
    </location>
</feature>